<geneLocation type="mitochondrion" evidence="2"/>
<keyword evidence="1" id="KW-0812">Transmembrane</keyword>
<evidence type="ECO:0000256" key="1">
    <source>
        <dbReference type="SAM" id="Phobius"/>
    </source>
</evidence>
<dbReference type="RefSeq" id="YP_009753967.1">
    <property type="nucleotide sequence ID" value="NC_046888.1"/>
</dbReference>
<feature type="transmembrane region" description="Helical" evidence="1">
    <location>
        <begin position="6"/>
        <end position="25"/>
    </location>
</feature>
<sequence length="54" mass="6601">MPQMYPLLWMILFAIFTLLFVIFLTKMFFYNMNSKANTSETLMKKSLINKTWLW</sequence>
<name>A0A6H0EVV1_9HEXA</name>
<dbReference type="CTD" id="4509"/>
<gene>
    <name evidence="2" type="primary">ATP8</name>
</gene>
<protein>
    <submittedName>
        <fullName evidence="2">ATP synthase F0 subunit 8</fullName>
    </submittedName>
</protein>
<keyword evidence="2" id="KW-0496">Mitochondrion</keyword>
<dbReference type="AlphaFoldDB" id="A0A6H0EVV1"/>
<organism evidence="2">
    <name type="scientific">Cyphoderus albinus</name>
    <dbReference type="NCBI Taxonomy" id="1499079"/>
    <lineage>
        <taxon>Eukaryota</taxon>
        <taxon>Metazoa</taxon>
        <taxon>Ecdysozoa</taxon>
        <taxon>Arthropoda</taxon>
        <taxon>Hexapoda</taxon>
        <taxon>Collembola</taxon>
        <taxon>Entomobryomorpha</taxon>
        <taxon>Entomobryoidea</taxon>
        <taxon>Paronellidae</taxon>
        <taxon>Cyphoderus</taxon>
    </lineage>
</organism>
<dbReference type="EMBL" id="MK431896">
    <property type="protein sequence ID" value="QIT06448.1"/>
    <property type="molecule type" value="Genomic_DNA"/>
</dbReference>
<proteinExistence type="predicted"/>
<reference evidence="2" key="1">
    <citation type="submission" date="2019-01" db="EMBL/GenBank/DDBJ databases">
        <title>Mitochondrial phylogenomics of Collembola.</title>
        <authorList>
            <person name="Sun X."/>
            <person name="Xie Z.-J."/>
            <person name="Dong J."/>
            <person name="Yu D.-Y."/>
        </authorList>
    </citation>
    <scope>NUCLEOTIDE SEQUENCE</scope>
</reference>
<keyword evidence="1" id="KW-1133">Transmembrane helix</keyword>
<accession>A0A6H0EVV1</accession>
<evidence type="ECO:0000313" key="2">
    <source>
        <dbReference type="EMBL" id="QIT06448.1"/>
    </source>
</evidence>
<dbReference type="GeneID" id="54104851"/>
<keyword evidence="1" id="KW-0472">Membrane</keyword>